<name>A0A2I2F8Q1_ASPCN</name>
<comment type="similarity">
    <text evidence="2">Belongs to the 3-hydroxyacyl-CoA dehydrogenase family.</text>
</comment>
<comment type="pathway">
    <text evidence="1">Lipid metabolism; fatty acid beta-oxidation.</text>
</comment>
<dbReference type="Pfam" id="PF02737">
    <property type="entry name" value="3HCDH_N"/>
    <property type="match status" value="1"/>
</dbReference>
<keyword evidence="9" id="KW-1185">Reference proteome</keyword>
<feature type="domain" description="Cyclin-D1-binding protein 1-like N-terminal" evidence="7">
    <location>
        <begin position="386"/>
        <end position="539"/>
    </location>
</feature>
<dbReference type="InterPro" id="IPR006176">
    <property type="entry name" value="3-OHacyl-CoA_DH_NAD-bd"/>
</dbReference>
<dbReference type="GO" id="GO:0006631">
    <property type="term" value="P:fatty acid metabolic process"/>
    <property type="evidence" value="ECO:0007669"/>
    <property type="project" value="InterPro"/>
</dbReference>
<dbReference type="FunFam" id="3.40.50.720:FF:000009">
    <property type="entry name" value="Fatty oxidation complex, alpha subunit"/>
    <property type="match status" value="1"/>
</dbReference>
<sequence length="702" mass="76046">MLFSSLRTLSFRGPSVASRAFSTSPVARAAEVKSLGVIGAGQMGLGIALVAAQKAGVPVTLVDTSQGSIDKGLKFADKLLEKDVAKERLTRDAADIVRSRITPTLKMDDLSSVDFVIEAVPEIPDLKTGIFSKLAQIAPKHAILATNTSSISITKIAAATTTDPKDLQAASRVISTHFMNPVPIQKGVEIIAGLQTSQETIDTSLKLMERMGKVSSVSADSPGFLANRILMPYINEAVICLETGVGGREDIDNIMKNGTNVPMGPLTLADFIGLDTCLSIMNVLHQETGDSKYRPSGLLKRMVDAGWKGRKAGKDRRTSNQTTRQDYNYLRSTLIKPPNMSKQLQLTLSTSLVLAEQLQSAFSAPPSDTSSPTGDLSAKDALPLLSAAATELKSQVTKLSLLAITSPFTHTAVTSVVATLNESILPSLVTAALLVTPSMHTKAFRAEVEVQVKTALREVRDLLKEVQTVAGKKDAATSQSELSQAEKDSVMVAAGRVWDVCDTSVDIAAKGVVGYVVRRVEEWRDLVRDAVEEIEEWDPDEEGDEFFDEIMSDKGDDDDDDNDDDDGENESNAALHEQKKTSVRILKPVAQIYPAIVKHRLGSVPELSSSLASKLELLMQNLQHIPGLIDEVAGALYEENTEKCVQYLVRVRSCANKVMQSVELSWTADESSKEDKFTAWSRTWLKVMDEVSKPVLDSGNSK</sequence>
<dbReference type="Pfam" id="PF13324">
    <property type="entry name" value="GCIP_N"/>
    <property type="match status" value="1"/>
</dbReference>
<dbReference type="AlphaFoldDB" id="A0A2I2F8Q1"/>
<dbReference type="Gene3D" id="1.10.1040.10">
    <property type="entry name" value="N-(1-d-carboxylethyl)-l-norvaline Dehydrogenase, domain 2"/>
    <property type="match status" value="1"/>
</dbReference>
<dbReference type="SUPFAM" id="SSF48179">
    <property type="entry name" value="6-phosphogluconate dehydrogenase C-terminal domain-like"/>
    <property type="match status" value="1"/>
</dbReference>
<dbReference type="InterPro" id="IPR013328">
    <property type="entry name" value="6PGD_dom2"/>
</dbReference>
<keyword evidence="3" id="KW-0560">Oxidoreductase</keyword>
<dbReference type="GO" id="GO:0016616">
    <property type="term" value="F:oxidoreductase activity, acting on the CH-OH group of donors, NAD or NADP as acceptor"/>
    <property type="evidence" value="ECO:0007669"/>
    <property type="project" value="InterPro"/>
</dbReference>
<evidence type="ECO:0000259" key="6">
    <source>
        <dbReference type="Pfam" id="PF02737"/>
    </source>
</evidence>
<evidence type="ECO:0000256" key="4">
    <source>
        <dbReference type="SAM" id="MobiDB-lite"/>
    </source>
</evidence>
<proteinExistence type="inferred from homology"/>
<dbReference type="Gene3D" id="1.20.1410.10">
    <property type="entry name" value="I/LWEQ domain"/>
    <property type="match status" value="1"/>
</dbReference>
<dbReference type="InterPro" id="IPR008927">
    <property type="entry name" value="6-PGluconate_DH-like_C_sf"/>
</dbReference>
<dbReference type="Gene3D" id="3.40.50.720">
    <property type="entry name" value="NAD(P)-binding Rossmann-like Domain"/>
    <property type="match status" value="1"/>
</dbReference>
<dbReference type="InterPro" id="IPR049317">
    <property type="entry name" value="GCIP-like_N"/>
</dbReference>
<dbReference type="InterPro" id="IPR006180">
    <property type="entry name" value="3-OHacyl-CoA_DH_CS"/>
</dbReference>
<dbReference type="InterPro" id="IPR006108">
    <property type="entry name" value="3HC_DH_C"/>
</dbReference>
<organism evidence="8 9">
    <name type="scientific">Aspergillus candidus</name>
    <dbReference type="NCBI Taxonomy" id="41067"/>
    <lineage>
        <taxon>Eukaryota</taxon>
        <taxon>Fungi</taxon>
        <taxon>Dikarya</taxon>
        <taxon>Ascomycota</taxon>
        <taxon>Pezizomycotina</taxon>
        <taxon>Eurotiomycetes</taxon>
        <taxon>Eurotiomycetidae</taxon>
        <taxon>Eurotiales</taxon>
        <taxon>Aspergillaceae</taxon>
        <taxon>Aspergillus</taxon>
        <taxon>Aspergillus subgen. Circumdati</taxon>
    </lineage>
</organism>
<gene>
    <name evidence="8" type="ORF">BDW47DRAFT_118301</name>
</gene>
<dbReference type="SUPFAM" id="SSF51735">
    <property type="entry name" value="NAD(P)-binding Rossmann-fold domains"/>
    <property type="match status" value="1"/>
</dbReference>
<evidence type="ECO:0000259" key="5">
    <source>
        <dbReference type="Pfam" id="PF00725"/>
    </source>
</evidence>
<evidence type="ECO:0000256" key="2">
    <source>
        <dbReference type="ARBA" id="ARBA00009463"/>
    </source>
</evidence>
<dbReference type="GO" id="GO:0070403">
    <property type="term" value="F:NAD+ binding"/>
    <property type="evidence" value="ECO:0007669"/>
    <property type="project" value="InterPro"/>
</dbReference>
<dbReference type="STRING" id="41067.A0A2I2F8Q1"/>
<dbReference type="EMBL" id="KZ559146">
    <property type="protein sequence ID" value="PLB36999.1"/>
    <property type="molecule type" value="Genomic_DNA"/>
</dbReference>
<protein>
    <submittedName>
        <fullName evidence="8">3-hydroxyacyl-CoA dehydrogenase</fullName>
    </submittedName>
</protein>
<reference evidence="8 9" key="1">
    <citation type="submission" date="2017-12" db="EMBL/GenBank/DDBJ databases">
        <authorList>
            <consortium name="DOE Joint Genome Institute"/>
            <person name="Haridas S."/>
            <person name="Kjaerbolling I."/>
            <person name="Vesth T.C."/>
            <person name="Frisvad J.C."/>
            <person name="Nybo J.L."/>
            <person name="Theobald S."/>
            <person name="Kuo A."/>
            <person name="Bowyer P."/>
            <person name="Matsuda Y."/>
            <person name="Mondo S."/>
            <person name="Lyhne E.K."/>
            <person name="Kogle M.E."/>
            <person name="Clum A."/>
            <person name="Lipzen A."/>
            <person name="Salamov A."/>
            <person name="Ngan C.Y."/>
            <person name="Daum C."/>
            <person name="Chiniquy J."/>
            <person name="Barry K."/>
            <person name="LaButti K."/>
            <person name="Simmons B.A."/>
            <person name="Magnuson J.K."/>
            <person name="Mortensen U.H."/>
            <person name="Larsen T.O."/>
            <person name="Grigoriev I.V."/>
            <person name="Baker S.E."/>
            <person name="Andersen M.R."/>
            <person name="Nordberg H.P."/>
            <person name="Cantor M.N."/>
            <person name="Hua S.X."/>
        </authorList>
    </citation>
    <scope>NUCLEOTIDE SEQUENCE [LARGE SCALE GENOMIC DNA]</scope>
    <source>
        <strain evidence="8 9">CBS 102.13</strain>
    </source>
</reference>
<feature type="compositionally biased region" description="Acidic residues" evidence="4">
    <location>
        <begin position="534"/>
        <end position="569"/>
    </location>
</feature>
<evidence type="ECO:0000259" key="7">
    <source>
        <dbReference type="Pfam" id="PF13324"/>
    </source>
</evidence>
<feature type="region of interest" description="Disordered" evidence="4">
    <location>
        <begin position="534"/>
        <end position="577"/>
    </location>
</feature>
<dbReference type="PROSITE" id="PS00067">
    <property type="entry name" value="3HCDH"/>
    <property type="match status" value="1"/>
</dbReference>
<dbReference type="PANTHER" id="PTHR48075">
    <property type="entry name" value="3-HYDROXYACYL-COA DEHYDROGENASE FAMILY PROTEIN"/>
    <property type="match status" value="1"/>
</dbReference>
<dbReference type="PANTHER" id="PTHR48075:SF5">
    <property type="entry name" value="3-HYDROXYBUTYRYL-COA DEHYDROGENASE"/>
    <property type="match status" value="1"/>
</dbReference>
<evidence type="ECO:0000313" key="8">
    <source>
        <dbReference type="EMBL" id="PLB36999.1"/>
    </source>
</evidence>
<dbReference type="OrthoDB" id="5958943at2759"/>
<accession>A0A2I2F8Q1</accession>
<feature type="domain" description="3-hydroxyacyl-CoA dehydrogenase C-terminal" evidence="5">
    <location>
        <begin position="223"/>
        <end position="314"/>
    </location>
</feature>
<evidence type="ECO:0000256" key="3">
    <source>
        <dbReference type="ARBA" id="ARBA00023002"/>
    </source>
</evidence>
<evidence type="ECO:0000256" key="1">
    <source>
        <dbReference type="ARBA" id="ARBA00005005"/>
    </source>
</evidence>
<dbReference type="RefSeq" id="XP_024671011.1">
    <property type="nucleotide sequence ID" value="XM_024815190.1"/>
</dbReference>
<feature type="domain" description="3-hydroxyacyl-CoA dehydrogenase NAD binding" evidence="6">
    <location>
        <begin position="35"/>
        <end position="215"/>
    </location>
</feature>
<dbReference type="Proteomes" id="UP000234585">
    <property type="component" value="Unassembled WGS sequence"/>
</dbReference>
<dbReference type="GeneID" id="36522350"/>
<dbReference type="InterPro" id="IPR036291">
    <property type="entry name" value="NAD(P)-bd_dom_sf"/>
</dbReference>
<dbReference type="Pfam" id="PF00725">
    <property type="entry name" value="3HCDH"/>
    <property type="match status" value="1"/>
</dbReference>
<evidence type="ECO:0000313" key="9">
    <source>
        <dbReference type="Proteomes" id="UP000234585"/>
    </source>
</evidence>